<dbReference type="KEGG" id="nou:Natoc_2014"/>
<evidence type="ECO:0000313" key="2">
    <source>
        <dbReference type="EMBL" id="AGB37800.1"/>
    </source>
</evidence>
<dbReference type="HOGENOM" id="CLU_131305_4_2_2"/>
<dbReference type="STRING" id="694430.Natoc_2014"/>
<dbReference type="GeneID" id="14405098"/>
<organism evidence="2 3">
    <name type="scientific">Natronococcus occultus SP4</name>
    <dbReference type="NCBI Taxonomy" id="694430"/>
    <lineage>
        <taxon>Archaea</taxon>
        <taxon>Methanobacteriati</taxon>
        <taxon>Methanobacteriota</taxon>
        <taxon>Stenosarchaea group</taxon>
        <taxon>Halobacteria</taxon>
        <taxon>Halobacteriales</taxon>
        <taxon>Natrialbaceae</taxon>
        <taxon>Natronococcus</taxon>
    </lineage>
</organism>
<feature type="domain" description="DUF7344" evidence="1">
    <location>
        <begin position="16"/>
        <end position="92"/>
    </location>
</feature>
<dbReference type="AlphaFoldDB" id="L0JZU6"/>
<gene>
    <name evidence="2" type="ORF">Natoc_2014</name>
</gene>
<dbReference type="Proteomes" id="UP000010878">
    <property type="component" value="Chromosome"/>
</dbReference>
<dbReference type="InterPro" id="IPR036388">
    <property type="entry name" value="WH-like_DNA-bd_sf"/>
</dbReference>
<dbReference type="Gene3D" id="1.10.10.10">
    <property type="entry name" value="Winged helix-like DNA-binding domain superfamily/Winged helix DNA-binding domain"/>
    <property type="match status" value="1"/>
</dbReference>
<reference evidence="2 3" key="1">
    <citation type="submission" date="2012-11" db="EMBL/GenBank/DDBJ databases">
        <title>FINISHED of Natronococcus occultus SP4, DSM 3396.</title>
        <authorList>
            <consortium name="DOE Joint Genome Institute"/>
            <person name="Eisen J."/>
            <person name="Huntemann M."/>
            <person name="Wei C.-L."/>
            <person name="Han J."/>
            <person name="Detter J.C."/>
            <person name="Han C."/>
            <person name="Tapia R."/>
            <person name="Chen A."/>
            <person name="Kyrpides N."/>
            <person name="Mavromatis K."/>
            <person name="Markowitz V."/>
            <person name="Szeto E."/>
            <person name="Ivanova N."/>
            <person name="Mikhailova N."/>
            <person name="Ovchinnikova G."/>
            <person name="Pagani I."/>
            <person name="Pati A."/>
            <person name="Goodwin L."/>
            <person name="Nordberg H.P."/>
            <person name="Cantor M.N."/>
            <person name="Hua S.X."/>
            <person name="Woyke T."/>
            <person name="Eisen J."/>
            <person name="Klenk H.-P."/>
            <person name="Klenk H.-P."/>
        </authorList>
    </citation>
    <scope>NUCLEOTIDE SEQUENCE [LARGE SCALE GENOMIC DNA]</scope>
    <source>
        <strain evidence="2 3">SP4</strain>
    </source>
</reference>
<evidence type="ECO:0000259" key="1">
    <source>
        <dbReference type="Pfam" id="PF24035"/>
    </source>
</evidence>
<proteinExistence type="predicted"/>
<accession>L0JZU6</accession>
<evidence type="ECO:0000313" key="3">
    <source>
        <dbReference type="Proteomes" id="UP000010878"/>
    </source>
</evidence>
<sequence length="112" mass="12851">MSRRDVTESSPRTVWRLLADPHRRYLLERLHPGEPVTLSSLAAEIAARDRGEPVEAVDPPRRRRVEIALAHNHLPRLADWGVVAYDPSTNQVVLTADRETRRLLEASLRWIC</sequence>
<dbReference type="OrthoDB" id="200487at2157"/>
<name>L0JZU6_9EURY</name>
<protein>
    <recommendedName>
        <fullName evidence="1">DUF7344 domain-containing protein</fullName>
    </recommendedName>
</protein>
<dbReference type="EMBL" id="CP003929">
    <property type="protein sequence ID" value="AGB37800.1"/>
    <property type="molecule type" value="Genomic_DNA"/>
</dbReference>
<dbReference type="eggNOG" id="arCOG03828">
    <property type="taxonomic scope" value="Archaea"/>
</dbReference>
<dbReference type="InterPro" id="IPR055768">
    <property type="entry name" value="DUF7344"/>
</dbReference>
<dbReference type="RefSeq" id="WP_015321244.1">
    <property type="nucleotide sequence ID" value="NC_019974.1"/>
</dbReference>
<dbReference type="Pfam" id="PF24035">
    <property type="entry name" value="DUF7344"/>
    <property type="match status" value="1"/>
</dbReference>
<keyword evidence="3" id="KW-1185">Reference proteome</keyword>